<dbReference type="Pfam" id="PF02579">
    <property type="entry name" value="Nitro_FeMo-Co"/>
    <property type="match status" value="1"/>
</dbReference>
<dbReference type="InterPro" id="IPR036105">
    <property type="entry name" value="DiNase_FeMo-co_biosyn_sf"/>
</dbReference>
<dbReference type="SUPFAM" id="SSF53146">
    <property type="entry name" value="Nitrogenase accessory factor-like"/>
    <property type="match status" value="1"/>
</dbReference>
<dbReference type="GeneID" id="93075455"/>
<evidence type="ECO:0000259" key="1">
    <source>
        <dbReference type="Pfam" id="PF02579"/>
    </source>
</evidence>
<evidence type="ECO:0000313" key="2">
    <source>
        <dbReference type="EMBL" id="AJA53405.1"/>
    </source>
</evidence>
<dbReference type="InterPro" id="IPR003731">
    <property type="entry name" value="Di-Nase_FeMo-co_biosynth"/>
</dbReference>
<evidence type="ECO:0000313" key="5">
    <source>
        <dbReference type="Proteomes" id="UP000030905"/>
    </source>
</evidence>
<dbReference type="KEGG" id="cpae:CPAST_c33510"/>
<dbReference type="Gene3D" id="3.30.420.130">
    <property type="entry name" value="Dinitrogenase iron-molybdenum cofactor biosynthesis domain"/>
    <property type="match status" value="1"/>
</dbReference>
<dbReference type="InterPro" id="IPR051840">
    <property type="entry name" value="NifX/NifY_domain"/>
</dbReference>
<dbReference type="RefSeq" id="WP_003446497.1">
    <property type="nucleotide sequence ID" value="NZ_ANZB01000011.1"/>
</dbReference>
<sequence length="113" mass="12651">MSYKVAIATSDGKHVNQHFGKATQFAIYQVENKRFNLLEIRENNPSCGDNGHQENAIYDSINLLLDCKIVLISMIGVGPDQILFDKGILSYETSDSINDALEYVSSNIEGKYF</sequence>
<evidence type="ECO:0000313" key="3">
    <source>
        <dbReference type="EMBL" id="KRU14570.1"/>
    </source>
</evidence>
<reference evidence="3" key="2">
    <citation type="submission" date="2015-10" db="EMBL/GenBank/DDBJ databases">
        <title>Improved Draft Genome Sequence of Clostridium pasteurianum Strain ATCC 6013 (DSM 525) Using a Hybrid Next-Generation Sequencing Approach.</title>
        <authorList>
            <person name="Pyne M.E."/>
            <person name="Utturkar S.M."/>
            <person name="Brown S.D."/>
            <person name="Moo-Young M."/>
            <person name="Chung D.A."/>
            <person name="Chou P.C."/>
        </authorList>
    </citation>
    <scope>NUCLEOTIDE SEQUENCE</scope>
    <source>
        <strain evidence="3">ATCC 6013</strain>
    </source>
</reference>
<dbReference type="EMBL" id="JPGY02000001">
    <property type="protein sequence ID" value="KRU14570.1"/>
    <property type="molecule type" value="Genomic_DNA"/>
</dbReference>
<dbReference type="eggNOG" id="COG1433">
    <property type="taxonomic scope" value="Bacteria"/>
</dbReference>
<dbReference type="Proteomes" id="UP000028042">
    <property type="component" value="Unassembled WGS sequence"/>
</dbReference>
<name>A0A0H3J882_CLOPA</name>
<accession>A0A0H3J882</accession>
<feature type="domain" description="Dinitrogenase iron-molybdenum cofactor biosynthesis" evidence="1">
    <location>
        <begin position="11"/>
        <end position="103"/>
    </location>
</feature>
<dbReference type="KEGG" id="cpat:CLPA_c33510"/>
<organism evidence="2 5">
    <name type="scientific">Clostridium pasteurianum DSM 525 = ATCC 6013</name>
    <dbReference type="NCBI Taxonomy" id="1262449"/>
    <lineage>
        <taxon>Bacteria</taxon>
        <taxon>Bacillati</taxon>
        <taxon>Bacillota</taxon>
        <taxon>Clostridia</taxon>
        <taxon>Eubacteriales</taxon>
        <taxon>Clostridiaceae</taxon>
        <taxon>Clostridium</taxon>
    </lineage>
</organism>
<dbReference type="PATRIC" id="fig|1262449.3.peg.3008"/>
<dbReference type="EMBL" id="CP009268">
    <property type="protein sequence ID" value="AJA53405.1"/>
    <property type="molecule type" value="Genomic_DNA"/>
</dbReference>
<evidence type="ECO:0000313" key="4">
    <source>
        <dbReference type="Proteomes" id="UP000028042"/>
    </source>
</evidence>
<protein>
    <submittedName>
        <fullName evidence="3">Dinitrogenase iron-molybdenum cofactor biosynthesis protein</fullName>
    </submittedName>
</protein>
<reference evidence="3 4" key="3">
    <citation type="journal article" name="Genome Announc.">
        <title>Improved Draft Genome Sequence of Clostridium pasteurianum Strain ATCC 6013 (DSM 525) Using a Hybrid Next-Generation Sequencing Approach.</title>
        <authorList>
            <person name="Pyne M.E."/>
            <person name="Utturkar S."/>
            <person name="Brown S.D."/>
            <person name="Moo-Young M."/>
            <person name="Chung D.A."/>
            <person name="Chou C.P."/>
        </authorList>
    </citation>
    <scope>NUCLEOTIDE SEQUENCE [LARGE SCALE GENOMIC DNA]</scope>
    <source>
        <strain evidence="3 4">ATCC 6013</strain>
    </source>
</reference>
<dbReference type="AlphaFoldDB" id="A0A0H3J882"/>
<proteinExistence type="predicted"/>
<reference evidence="2 5" key="1">
    <citation type="journal article" date="2015" name="Genome Announc.">
        <title>Complete Genome Sequence of the Nitrogen-Fixing and Solvent-Producing Clostridium pasteurianum DSM 525.</title>
        <authorList>
            <person name="Poehlein A."/>
            <person name="Grosse-Honebrink A."/>
            <person name="Zhang Y."/>
            <person name="Minton N.P."/>
            <person name="Daniel R."/>
        </authorList>
    </citation>
    <scope>NUCLEOTIDE SEQUENCE [LARGE SCALE GENOMIC DNA]</scope>
    <source>
        <strain evidence="2">DSM 525</strain>
        <strain evidence="5">DSM 525 / ATCC 6013</strain>
    </source>
</reference>
<dbReference type="PANTHER" id="PTHR33937">
    <property type="entry name" value="IRON-MOLYBDENUM PROTEIN-RELATED-RELATED"/>
    <property type="match status" value="1"/>
</dbReference>
<dbReference type="Proteomes" id="UP000030905">
    <property type="component" value="Chromosome"/>
</dbReference>
<keyword evidence="5" id="KW-1185">Reference proteome</keyword>
<dbReference type="PANTHER" id="PTHR33937:SF2">
    <property type="entry name" value="DINITROGENASE IRON-MOLYBDENUM COFACTOR BIOSYNTHESIS DOMAIN-CONTAINING PROTEIN"/>
    <property type="match status" value="1"/>
</dbReference>
<gene>
    <name evidence="2" type="ORF">CLPA_c33510</name>
    <name evidence="3" type="ORF">CP6013_03829</name>
</gene>